<dbReference type="EMBL" id="VTUW01000004">
    <property type="protein sequence ID" value="KAA1195071.1"/>
    <property type="molecule type" value="Genomic_DNA"/>
</dbReference>
<evidence type="ECO:0000313" key="2">
    <source>
        <dbReference type="Proteomes" id="UP000322184"/>
    </source>
</evidence>
<proteinExistence type="predicted"/>
<gene>
    <name evidence="1" type="ORF">F0L16_03325</name>
</gene>
<comment type="caution">
    <text evidence="1">The sequence shown here is derived from an EMBL/GenBank/DDBJ whole genome shotgun (WGS) entry which is preliminary data.</text>
</comment>
<evidence type="ECO:0000313" key="1">
    <source>
        <dbReference type="EMBL" id="KAA1195071.1"/>
    </source>
</evidence>
<reference evidence="1 2" key="1">
    <citation type="submission" date="2019-09" db="EMBL/GenBank/DDBJ databases">
        <title>Whole genome sequence of Photorhabdus heterorhabditis strain ETL (Enterobacteriales: Enterobacteriaceae) a bacterial symbiont of Heterorhabditis zealandica strain ETL (Rhabditida: Heterorhabditidae).</title>
        <authorList>
            <person name="Lulamba T.E."/>
            <person name="Serepa-Dlamini M.H."/>
        </authorList>
    </citation>
    <scope>NUCLEOTIDE SEQUENCE [LARGE SCALE GENOMIC DNA]</scope>
    <source>
        <strain evidence="1 2">ETL</strain>
    </source>
</reference>
<sequence>MADIQHTQTRLKFILLIGNGKQSLSEIHPTHPLTVLAFNENMKSFLWLALPLWYLYPVRKNSMFKIIITTTNHPTEKVAKYTDYRLYKINAEVTEVYRD</sequence>
<protein>
    <submittedName>
        <fullName evidence="1">Uncharacterized protein</fullName>
    </submittedName>
</protein>
<dbReference type="RefSeq" id="WP_149616124.1">
    <property type="nucleotide sequence ID" value="NZ_CAWPFF010000081.1"/>
</dbReference>
<organism evidence="1 2">
    <name type="scientific">Photorhabdus heterorhabditis</name>
    <dbReference type="NCBI Taxonomy" id="880156"/>
    <lineage>
        <taxon>Bacteria</taxon>
        <taxon>Pseudomonadati</taxon>
        <taxon>Pseudomonadota</taxon>
        <taxon>Gammaproteobacteria</taxon>
        <taxon>Enterobacterales</taxon>
        <taxon>Morganellaceae</taxon>
        <taxon>Photorhabdus</taxon>
    </lineage>
</organism>
<dbReference type="Proteomes" id="UP000322184">
    <property type="component" value="Unassembled WGS sequence"/>
</dbReference>
<accession>A0A5B0X9Q1</accession>
<name>A0A5B0X9Q1_9GAMM</name>
<dbReference type="AlphaFoldDB" id="A0A5B0X9Q1"/>